<keyword evidence="9" id="KW-0718">Serine biosynthesis</keyword>
<dbReference type="InterPro" id="IPR000192">
    <property type="entry name" value="Aminotrans_V_dom"/>
</dbReference>
<dbReference type="HAMAP" id="MF_00160">
    <property type="entry name" value="SerC_aminotrans_5"/>
    <property type="match status" value="1"/>
</dbReference>
<comment type="pathway">
    <text evidence="2">Amino-acid biosynthesis; L-serine biosynthesis; L-serine from 3-phospho-D-glycerate: step 2/3.</text>
</comment>
<accession>A0A8K0NRE8</accession>
<dbReference type="NCBIfam" id="NF003764">
    <property type="entry name" value="PRK05355.1"/>
    <property type="match status" value="1"/>
</dbReference>
<evidence type="ECO:0000259" key="12">
    <source>
        <dbReference type="Pfam" id="PF00266"/>
    </source>
</evidence>
<proteinExistence type="inferred from homology"/>
<evidence type="ECO:0000256" key="4">
    <source>
        <dbReference type="ARBA" id="ARBA00013030"/>
    </source>
</evidence>
<evidence type="ECO:0000256" key="3">
    <source>
        <dbReference type="ARBA" id="ARBA00006904"/>
    </source>
</evidence>
<dbReference type="UniPathway" id="UPA00135">
    <property type="reaction ID" value="UER00197"/>
</dbReference>
<dbReference type="FunFam" id="3.40.640.10:FF:000010">
    <property type="entry name" value="Phosphoserine aminotransferase"/>
    <property type="match status" value="1"/>
</dbReference>
<feature type="domain" description="Aminotransferase class V" evidence="12">
    <location>
        <begin position="10"/>
        <end position="407"/>
    </location>
</feature>
<dbReference type="GO" id="GO:0030170">
    <property type="term" value="F:pyridoxal phosphate binding"/>
    <property type="evidence" value="ECO:0007669"/>
    <property type="project" value="TreeGrafter"/>
</dbReference>
<evidence type="ECO:0000256" key="10">
    <source>
        <dbReference type="ARBA" id="ARBA00047630"/>
    </source>
</evidence>
<comment type="cofactor">
    <cofactor evidence="1">
        <name>pyridoxal 5'-phosphate</name>
        <dbReference type="ChEBI" id="CHEBI:597326"/>
    </cofactor>
</comment>
<dbReference type="GO" id="GO:0004648">
    <property type="term" value="F:O-phospho-L-serine:2-oxoglutarate aminotransferase activity"/>
    <property type="evidence" value="ECO:0007669"/>
    <property type="project" value="UniProtKB-EC"/>
</dbReference>
<evidence type="ECO:0000313" key="13">
    <source>
        <dbReference type="EMBL" id="KAG7529840.1"/>
    </source>
</evidence>
<evidence type="ECO:0000313" key="14">
    <source>
        <dbReference type="Proteomes" id="UP000812966"/>
    </source>
</evidence>
<keyword evidence="8" id="KW-0663">Pyridoxal phosphate</keyword>
<dbReference type="Gene3D" id="3.90.1150.10">
    <property type="entry name" value="Aspartate Aminotransferase, domain 1"/>
    <property type="match status" value="1"/>
</dbReference>
<evidence type="ECO:0000256" key="5">
    <source>
        <dbReference type="ARBA" id="ARBA00022576"/>
    </source>
</evidence>
<dbReference type="FunFam" id="3.90.1150.10:FF:000006">
    <property type="entry name" value="Phosphoserine aminotransferase"/>
    <property type="match status" value="1"/>
</dbReference>
<evidence type="ECO:0000256" key="1">
    <source>
        <dbReference type="ARBA" id="ARBA00001933"/>
    </source>
</evidence>
<protein>
    <recommendedName>
        <fullName evidence="4">phosphoserine transaminase</fullName>
        <ecNumber evidence="4">2.6.1.52</ecNumber>
    </recommendedName>
</protein>
<comment type="catalytic activity">
    <reaction evidence="10">
        <text>4-(phosphooxy)-L-threonine + 2-oxoglutarate = (R)-3-hydroxy-2-oxo-4-phosphooxybutanoate + L-glutamate</text>
        <dbReference type="Rhea" id="RHEA:16573"/>
        <dbReference type="ChEBI" id="CHEBI:16810"/>
        <dbReference type="ChEBI" id="CHEBI:29985"/>
        <dbReference type="ChEBI" id="CHEBI:58452"/>
        <dbReference type="ChEBI" id="CHEBI:58538"/>
        <dbReference type="EC" id="2.6.1.52"/>
    </reaction>
</comment>
<dbReference type="PIRSF" id="PIRSF000525">
    <property type="entry name" value="SerC"/>
    <property type="match status" value="1"/>
</dbReference>
<evidence type="ECO:0000256" key="6">
    <source>
        <dbReference type="ARBA" id="ARBA00022605"/>
    </source>
</evidence>
<dbReference type="SUPFAM" id="SSF53383">
    <property type="entry name" value="PLP-dependent transferases"/>
    <property type="match status" value="1"/>
</dbReference>
<dbReference type="InterPro" id="IPR015421">
    <property type="entry name" value="PyrdxlP-dep_Trfase_major"/>
</dbReference>
<organism evidence="13 14">
    <name type="scientific">Filobasidium floriforme</name>
    <dbReference type="NCBI Taxonomy" id="5210"/>
    <lineage>
        <taxon>Eukaryota</taxon>
        <taxon>Fungi</taxon>
        <taxon>Dikarya</taxon>
        <taxon>Basidiomycota</taxon>
        <taxon>Agaricomycotina</taxon>
        <taxon>Tremellomycetes</taxon>
        <taxon>Filobasidiales</taxon>
        <taxon>Filobasidiaceae</taxon>
        <taxon>Filobasidium</taxon>
    </lineage>
</organism>
<dbReference type="InterPro" id="IPR015424">
    <property type="entry name" value="PyrdxlP-dep_Trfase"/>
</dbReference>
<dbReference type="Proteomes" id="UP000812966">
    <property type="component" value="Unassembled WGS sequence"/>
</dbReference>
<evidence type="ECO:0000256" key="9">
    <source>
        <dbReference type="ARBA" id="ARBA00023299"/>
    </source>
</evidence>
<dbReference type="Pfam" id="PF00266">
    <property type="entry name" value="Aminotran_5"/>
    <property type="match status" value="1"/>
</dbReference>
<dbReference type="PANTHER" id="PTHR43247:SF1">
    <property type="entry name" value="PHOSPHOSERINE AMINOTRANSFERASE"/>
    <property type="match status" value="1"/>
</dbReference>
<dbReference type="GO" id="GO:0005737">
    <property type="term" value="C:cytoplasm"/>
    <property type="evidence" value="ECO:0007669"/>
    <property type="project" value="TreeGrafter"/>
</dbReference>
<name>A0A8K0NRE8_9TREE</name>
<evidence type="ECO:0000256" key="2">
    <source>
        <dbReference type="ARBA" id="ARBA00005099"/>
    </source>
</evidence>
<evidence type="ECO:0000256" key="8">
    <source>
        <dbReference type="ARBA" id="ARBA00022898"/>
    </source>
</evidence>
<comment type="caution">
    <text evidence="13">The sequence shown here is derived from an EMBL/GenBank/DDBJ whole genome shotgun (WGS) entry which is preliminary data.</text>
</comment>
<dbReference type="AlphaFoldDB" id="A0A8K0NRE8"/>
<keyword evidence="14" id="KW-1185">Reference proteome</keyword>
<dbReference type="EC" id="2.6.1.52" evidence="4"/>
<dbReference type="GO" id="GO:0006564">
    <property type="term" value="P:L-serine biosynthetic process"/>
    <property type="evidence" value="ECO:0007669"/>
    <property type="project" value="UniProtKB-KW"/>
</dbReference>
<sequence length="421" mass="46094">MALNRAEVHNMAAGPSPLPTSVLQQAAKGLLNYNGTGMGVCELSHRGKEFKGIVEKAEADLRELLQIPDSHAVLFTQGGGTTQFSSVFLNMLAYHRLKSKDVPAEQYSPPTVDYIVTGAWSSKASAEAKRLAVPPTPNAQALANVHIAATTKPTKFNRVPRKEEYNFTNDAAYVYYCENETINGVQFAGDVDSPAAVPFDLIPNDVPIVADYSSSFISRPIPHIERHALIYAGAQKNLGPAGVVVVIVRKDLLVDTNEAALLGGVPVCPIELEYKILADNGSLYNTPPVFSIYVSQLVLRYLIEEKGGMAGVKETNEKKAKLLYAALEEAERKGLVRLTVSDREARSWMNVTWVIDEADGDEESSREKRFLKGAEAQGFRQIKGHRSVGGIRASIYNAVSLESVQELVNYIKNWAAAEKWM</sequence>
<keyword evidence="5" id="KW-0032">Aminotransferase</keyword>
<dbReference type="OrthoDB" id="1703350at2759"/>
<comment type="catalytic activity">
    <reaction evidence="11">
        <text>O-phospho-L-serine + 2-oxoglutarate = 3-phosphooxypyruvate + L-glutamate</text>
        <dbReference type="Rhea" id="RHEA:14329"/>
        <dbReference type="ChEBI" id="CHEBI:16810"/>
        <dbReference type="ChEBI" id="CHEBI:18110"/>
        <dbReference type="ChEBI" id="CHEBI:29985"/>
        <dbReference type="ChEBI" id="CHEBI:57524"/>
        <dbReference type="EC" id="2.6.1.52"/>
    </reaction>
</comment>
<dbReference type="EMBL" id="JABELV010000134">
    <property type="protein sequence ID" value="KAG7529840.1"/>
    <property type="molecule type" value="Genomic_DNA"/>
</dbReference>
<reference evidence="13" key="1">
    <citation type="submission" date="2020-04" db="EMBL/GenBank/DDBJ databases">
        <title>Analysis of mating type loci in Filobasidium floriforme.</title>
        <authorList>
            <person name="Nowrousian M."/>
        </authorList>
    </citation>
    <scope>NUCLEOTIDE SEQUENCE</scope>
    <source>
        <strain evidence="13">CBS 6242</strain>
    </source>
</reference>
<gene>
    <name evidence="13" type="ORF">FFLO_05380</name>
</gene>
<evidence type="ECO:0000256" key="11">
    <source>
        <dbReference type="ARBA" id="ARBA00049007"/>
    </source>
</evidence>
<keyword evidence="7" id="KW-0808">Transferase</keyword>
<dbReference type="PANTHER" id="PTHR43247">
    <property type="entry name" value="PHOSPHOSERINE AMINOTRANSFERASE"/>
    <property type="match status" value="1"/>
</dbReference>
<dbReference type="InterPro" id="IPR015422">
    <property type="entry name" value="PyrdxlP-dep_Trfase_small"/>
</dbReference>
<comment type="similarity">
    <text evidence="3">Belongs to the class-V pyridoxal-phosphate-dependent aminotransferase family. SerC subfamily.</text>
</comment>
<keyword evidence="6" id="KW-0028">Amino-acid biosynthesis</keyword>
<dbReference type="Gene3D" id="3.40.640.10">
    <property type="entry name" value="Type I PLP-dependent aspartate aminotransferase-like (Major domain)"/>
    <property type="match status" value="1"/>
</dbReference>
<evidence type="ECO:0000256" key="7">
    <source>
        <dbReference type="ARBA" id="ARBA00022679"/>
    </source>
</evidence>
<dbReference type="InterPro" id="IPR022278">
    <property type="entry name" value="Pser_aminoTfrase"/>
</dbReference>